<organism evidence="3 4">
    <name type="scientific">Nonomuraea rosea</name>
    <dbReference type="NCBI Taxonomy" id="638574"/>
    <lineage>
        <taxon>Bacteria</taxon>
        <taxon>Bacillati</taxon>
        <taxon>Actinomycetota</taxon>
        <taxon>Actinomycetes</taxon>
        <taxon>Streptosporangiales</taxon>
        <taxon>Streptosporangiaceae</taxon>
        <taxon>Nonomuraea</taxon>
    </lineage>
</organism>
<protein>
    <recommendedName>
        <fullName evidence="2">Beta-lactamase-related domain-containing protein</fullName>
    </recommendedName>
</protein>
<keyword evidence="1" id="KW-0472">Membrane</keyword>
<dbReference type="EMBL" id="BAABDQ010000020">
    <property type="protein sequence ID" value="GAA3582995.1"/>
    <property type="molecule type" value="Genomic_DNA"/>
</dbReference>
<dbReference type="RefSeq" id="WP_345569524.1">
    <property type="nucleotide sequence ID" value="NZ_BAABDQ010000020.1"/>
</dbReference>
<evidence type="ECO:0000313" key="3">
    <source>
        <dbReference type="EMBL" id="GAA3582995.1"/>
    </source>
</evidence>
<dbReference type="Proteomes" id="UP001500630">
    <property type="component" value="Unassembled WGS sequence"/>
</dbReference>
<keyword evidence="4" id="KW-1185">Reference proteome</keyword>
<reference evidence="4" key="1">
    <citation type="journal article" date="2019" name="Int. J. Syst. Evol. Microbiol.">
        <title>The Global Catalogue of Microorganisms (GCM) 10K type strain sequencing project: providing services to taxonomists for standard genome sequencing and annotation.</title>
        <authorList>
            <consortium name="The Broad Institute Genomics Platform"/>
            <consortium name="The Broad Institute Genome Sequencing Center for Infectious Disease"/>
            <person name="Wu L."/>
            <person name="Ma J."/>
        </authorList>
    </citation>
    <scope>NUCLEOTIDE SEQUENCE [LARGE SCALE GENOMIC DNA]</scope>
    <source>
        <strain evidence="4">JCM 17326</strain>
    </source>
</reference>
<gene>
    <name evidence="3" type="ORF">GCM10022419_075940</name>
</gene>
<dbReference type="Gene3D" id="3.40.710.10">
    <property type="entry name" value="DD-peptidase/beta-lactamase superfamily"/>
    <property type="match status" value="1"/>
</dbReference>
<dbReference type="InterPro" id="IPR050491">
    <property type="entry name" value="AmpC-like"/>
</dbReference>
<feature type="transmembrane region" description="Helical" evidence="1">
    <location>
        <begin position="181"/>
        <end position="203"/>
    </location>
</feature>
<dbReference type="InterPro" id="IPR001466">
    <property type="entry name" value="Beta-lactam-related"/>
</dbReference>
<name>A0ABP6YG10_9ACTN</name>
<proteinExistence type="predicted"/>
<evidence type="ECO:0000259" key="2">
    <source>
        <dbReference type="Pfam" id="PF00144"/>
    </source>
</evidence>
<dbReference type="InterPro" id="IPR012338">
    <property type="entry name" value="Beta-lactam/transpept-like"/>
</dbReference>
<keyword evidence="1" id="KW-0812">Transmembrane</keyword>
<comment type="caution">
    <text evidence="3">The sequence shown here is derived from an EMBL/GenBank/DDBJ whole genome shotgun (WGS) entry which is preliminary data.</text>
</comment>
<sequence length="221" mass="23601">MPYRLLGRMAVRAYLPELAAEPGAAFSYHNTNYQIAARLVEVVSGRPFAAYLDANVFAPLGMRRSRTIDTDRDLPGSARGHLYVLGRAIALPEPAGFGNGSGGVLSSAGDMARWLIAQDTGVLSPRSVKGAAHAVQAEPRVRPRLVDRHDRARPLALCAAIAPIFRVLARGGDIMWIQVVYLYPTFMIWLVSAATAGTAVAAARLYHAVRPARSAGGGQVA</sequence>
<dbReference type="Pfam" id="PF00144">
    <property type="entry name" value="Beta-lactamase"/>
    <property type="match status" value="1"/>
</dbReference>
<accession>A0ABP6YG10</accession>
<feature type="domain" description="Beta-lactamase-related" evidence="2">
    <location>
        <begin position="17"/>
        <end position="138"/>
    </location>
</feature>
<keyword evidence="1" id="KW-1133">Transmembrane helix</keyword>
<evidence type="ECO:0000313" key="4">
    <source>
        <dbReference type="Proteomes" id="UP001500630"/>
    </source>
</evidence>
<dbReference type="PANTHER" id="PTHR46825:SF15">
    <property type="entry name" value="BETA-LACTAMASE-RELATED DOMAIN-CONTAINING PROTEIN"/>
    <property type="match status" value="1"/>
</dbReference>
<evidence type="ECO:0000256" key="1">
    <source>
        <dbReference type="SAM" id="Phobius"/>
    </source>
</evidence>
<dbReference type="SUPFAM" id="SSF56601">
    <property type="entry name" value="beta-lactamase/transpeptidase-like"/>
    <property type="match status" value="1"/>
</dbReference>
<dbReference type="PANTHER" id="PTHR46825">
    <property type="entry name" value="D-ALANYL-D-ALANINE-CARBOXYPEPTIDASE/ENDOPEPTIDASE AMPH"/>
    <property type="match status" value="1"/>
</dbReference>